<dbReference type="KEGG" id="mass:CR152_30570"/>
<protein>
    <submittedName>
        <fullName evidence="1">Uncharacterized protein</fullName>
    </submittedName>
</protein>
<gene>
    <name evidence="1" type="ORF">CR152_30570</name>
</gene>
<dbReference type="AlphaFoldDB" id="A0A2D2DTR3"/>
<evidence type="ECO:0000313" key="1">
    <source>
        <dbReference type="EMBL" id="ATQ78371.1"/>
    </source>
</evidence>
<dbReference type="Proteomes" id="UP000229897">
    <property type="component" value="Chromosome"/>
</dbReference>
<evidence type="ECO:0000313" key="2">
    <source>
        <dbReference type="Proteomes" id="UP000229897"/>
    </source>
</evidence>
<keyword evidence="2" id="KW-1185">Reference proteome</keyword>
<sequence>MYMHFLKMYAIFNRAGNDMDVSGDTANSVLRPEDEAVYCPAWSEEELALLRSTMRAGLSMFSNALMPMPAR</sequence>
<reference evidence="1" key="1">
    <citation type="submission" date="2017-10" db="EMBL/GenBank/DDBJ databases">
        <title>Massilia psychrophilum sp. nov., a novel purple-pigmented bacterium isolated from Tianshan glacier, Xinjiang Municipality, China.</title>
        <authorList>
            <person name="Wang H."/>
        </authorList>
    </citation>
    <scope>NUCLEOTIDE SEQUENCE [LARGE SCALE GENOMIC DNA]</scope>
    <source>
        <strain evidence="1">B2</strain>
    </source>
</reference>
<accession>A0A2D2DTR3</accession>
<name>A0A2D2DTR3_9BURK</name>
<organism evidence="1 2">
    <name type="scientific">Massilia violaceinigra</name>
    <dbReference type="NCBI Taxonomy" id="2045208"/>
    <lineage>
        <taxon>Bacteria</taxon>
        <taxon>Pseudomonadati</taxon>
        <taxon>Pseudomonadota</taxon>
        <taxon>Betaproteobacteria</taxon>
        <taxon>Burkholderiales</taxon>
        <taxon>Oxalobacteraceae</taxon>
        <taxon>Telluria group</taxon>
        <taxon>Massilia</taxon>
    </lineage>
</organism>
<proteinExistence type="predicted"/>
<dbReference type="EMBL" id="CP024608">
    <property type="protein sequence ID" value="ATQ78371.1"/>
    <property type="molecule type" value="Genomic_DNA"/>
</dbReference>